<accession>A0AA39D811</accession>
<sequence length="102" mass="11792">MDPKKPGDEEEGGLLSCWGNLKLKFPWNKGRRNTQTRHRRVGWKIMEAFKPKRPKPFSSFRYDPLSYAQNFDDGCWDEDCEGSSYRGFSARFAVPSSKPLGD</sequence>
<dbReference type="Proteomes" id="UP001168098">
    <property type="component" value="Unassembled WGS sequence"/>
</dbReference>
<proteinExistence type="predicted"/>
<dbReference type="PANTHER" id="PTHR33168">
    <property type="entry name" value="STRESS INDUCED PROTEIN-RELATED"/>
    <property type="match status" value="1"/>
</dbReference>
<keyword evidence="2" id="KW-1185">Reference proteome</keyword>
<dbReference type="EMBL" id="JARBHA010000018">
    <property type="protein sequence ID" value="KAJ9674079.1"/>
    <property type="molecule type" value="Genomic_DNA"/>
</dbReference>
<reference evidence="1 2" key="1">
    <citation type="journal article" date="2023" name="BMC Biotechnol.">
        <title>Vitis rotundifolia cv Carlos genome sequencing.</title>
        <authorList>
            <person name="Huff M."/>
            <person name="Hulse-Kemp A."/>
            <person name="Scheffler B."/>
            <person name="Youngblood R."/>
            <person name="Simpson S."/>
            <person name="Babiker E."/>
            <person name="Staton M."/>
        </authorList>
    </citation>
    <scope>NUCLEOTIDE SEQUENCE [LARGE SCALE GENOMIC DNA]</scope>
    <source>
        <tissue evidence="1">Leaf</tissue>
    </source>
</reference>
<protein>
    <submittedName>
        <fullName evidence="1">Uncharacterized protein</fullName>
    </submittedName>
</protein>
<dbReference type="AlphaFoldDB" id="A0AA39D811"/>
<organism evidence="1 2">
    <name type="scientific">Vitis rotundifolia</name>
    <name type="common">Muscadine grape</name>
    <dbReference type="NCBI Taxonomy" id="103349"/>
    <lineage>
        <taxon>Eukaryota</taxon>
        <taxon>Viridiplantae</taxon>
        <taxon>Streptophyta</taxon>
        <taxon>Embryophyta</taxon>
        <taxon>Tracheophyta</taxon>
        <taxon>Spermatophyta</taxon>
        <taxon>Magnoliopsida</taxon>
        <taxon>eudicotyledons</taxon>
        <taxon>Gunneridae</taxon>
        <taxon>Pentapetalae</taxon>
        <taxon>rosids</taxon>
        <taxon>Vitales</taxon>
        <taxon>Vitaceae</taxon>
        <taxon>Viteae</taxon>
        <taxon>Vitis</taxon>
    </lineage>
</organism>
<evidence type="ECO:0000313" key="2">
    <source>
        <dbReference type="Proteomes" id="UP001168098"/>
    </source>
</evidence>
<name>A0AA39D811_VITRO</name>
<evidence type="ECO:0000313" key="1">
    <source>
        <dbReference type="EMBL" id="KAJ9674079.1"/>
    </source>
</evidence>
<gene>
    <name evidence="1" type="ORF">PVL29_023558</name>
</gene>
<comment type="caution">
    <text evidence="1">The sequence shown here is derived from an EMBL/GenBank/DDBJ whole genome shotgun (WGS) entry which is preliminary data.</text>
</comment>